<dbReference type="Gramene" id="OIW20450">
    <property type="protein sequence ID" value="OIW20450"/>
    <property type="gene ID" value="TanjilG_11760"/>
</dbReference>
<dbReference type="STRING" id="3871.A0A394DAL0"/>
<evidence type="ECO:0000313" key="11">
    <source>
        <dbReference type="EMBL" id="OIW20450.1"/>
    </source>
</evidence>
<dbReference type="Pfam" id="PF00134">
    <property type="entry name" value="Cyclin_N"/>
    <property type="match status" value="1"/>
</dbReference>
<dbReference type="FunFam" id="1.10.472.10:FF:000060">
    <property type="entry name" value="D6-type cyclin"/>
    <property type="match status" value="1"/>
</dbReference>
<comment type="caution">
    <text evidence="11">The sequence shown here is derived from an EMBL/GenBank/DDBJ whole genome shotgun (WGS) entry which is preliminary data.</text>
</comment>
<evidence type="ECO:0000256" key="4">
    <source>
        <dbReference type="ARBA" id="ARBA00023127"/>
    </source>
</evidence>
<evidence type="ECO:0000259" key="10">
    <source>
        <dbReference type="SMART" id="SM01332"/>
    </source>
</evidence>
<dbReference type="EMBL" id="MLAU01009469">
    <property type="protein sequence ID" value="OIW20450.1"/>
    <property type="molecule type" value="Genomic_DNA"/>
</dbReference>
<proteinExistence type="inferred from homology"/>
<dbReference type="SUPFAM" id="SSF47954">
    <property type="entry name" value="Cyclin-like"/>
    <property type="match status" value="2"/>
</dbReference>
<keyword evidence="3" id="KW-0132">Cell division</keyword>
<keyword evidence="5" id="KW-0131">Cell cycle</keyword>
<keyword evidence="12" id="KW-1185">Reference proteome</keyword>
<reference evidence="11 12" key="1">
    <citation type="journal article" date="2017" name="Plant Biotechnol. J.">
        <title>A comprehensive draft genome sequence for lupin (Lupinus angustifolius), an emerging health food: insights into plant-microbe interactions and legume evolution.</title>
        <authorList>
            <person name="Hane J.K."/>
            <person name="Ming Y."/>
            <person name="Kamphuis L.G."/>
            <person name="Nelson M.N."/>
            <person name="Garg G."/>
            <person name="Atkins C.A."/>
            <person name="Bayer P.E."/>
            <person name="Bravo A."/>
            <person name="Bringans S."/>
            <person name="Cannon S."/>
            <person name="Edwards D."/>
            <person name="Foley R."/>
            <person name="Gao L.L."/>
            <person name="Harrison M.J."/>
            <person name="Huang W."/>
            <person name="Hurgobin B."/>
            <person name="Li S."/>
            <person name="Liu C.W."/>
            <person name="McGrath A."/>
            <person name="Morahan G."/>
            <person name="Murray J."/>
            <person name="Weller J."/>
            <person name="Jian J."/>
            <person name="Singh K.B."/>
        </authorList>
    </citation>
    <scope>NUCLEOTIDE SEQUENCE [LARGE SCALE GENOMIC DNA]</scope>
    <source>
        <strain evidence="12">cv. Tanjil</strain>
        <tissue evidence="11">Whole plant</tissue>
    </source>
</reference>
<protein>
    <recommendedName>
        <fullName evidence="6">B-like cyclin</fullName>
    </recommendedName>
</protein>
<evidence type="ECO:0000259" key="9">
    <source>
        <dbReference type="SMART" id="SM00385"/>
    </source>
</evidence>
<feature type="domain" description="Cyclin-like" evidence="9">
    <location>
        <begin position="52"/>
        <end position="144"/>
    </location>
</feature>
<accession>A0A394DAL0</accession>
<dbReference type="InterPro" id="IPR036915">
    <property type="entry name" value="Cyclin-like_sf"/>
</dbReference>
<dbReference type="Pfam" id="PF02984">
    <property type="entry name" value="Cyclin_C"/>
    <property type="match status" value="1"/>
</dbReference>
<comment type="subunit">
    <text evidence="2">Interacts with the CDC2 protein kinase to form a serine/threonine kinase holoenzyme complex also known as maturation promoting factor (MPF). The cyclin subunit imparts substrate specificity to the complex.</text>
</comment>
<dbReference type="GO" id="GO:0051301">
    <property type="term" value="P:cell division"/>
    <property type="evidence" value="ECO:0007669"/>
    <property type="project" value="UniProtKB-KW"/>
</dbReference>
<keyword evidence="8" id="KW-0175">Coiled coil</keyword>
<dbReference type="CDD" id="cd20544">
    <property type="entry name" value="CYCLIN_AtCycD-like_rpt2"/>
    <property type="match status" value="1"/>
</dbReference>
<comment type="similarity">
    <text evidence="1">Belongs to the cyclin family. Cyclin D subfamily.</text>
</comment>
<dbReference type="Proteomes" id="UP000188354">
    <property type="component" value="Unassembled WGS sequence"/>
</dbReference>
<evidence type="ECO:0000313" key="12">
    <source>
        <dbReference type="Proteomes" id="UP000188354"/>
    </source>
</evidence>
<organism evidence="11 12">
    <name type="scientific">Lupinus angustifolius</name>
    <name type="common">Narrow-leaved blue lupine</name>
    <dbReference type="NCBI Taxonomy" id="3871"/>
    <lineage>
        <taxon>Eukaryota</taxon>
        <taxon>Viridiplantae</taxon>
        <taxon>Streptophyta</taxon>
        <taxon>Embryophyta</taxon>
        <taxon>Tracheophyta</taxon>
        <taxon>Spermatophyta</taxon>
        <taxon>Magnoliopsida</taxon>
        <taxon>eudicotyledons</taxon>
        <taxon>Gunneridae</taxon>
        <taxon>Pentapetalae</taxon>
        <taxon>rosids</taxon>
        <taxon>fabids</taxon>
        <taxon>Fabales</taxon>
        <taxon>Fabaceae</taxon>
        <taxon>Papilionoideae</taxon>
        <taxon>50 kb inversion clade</taxon>
        <taxon>genistoids sensu lato</taxon>
        <taxon>core genistoids</taxon>
        <taxon>Genisteae</taxon>
        <taxon>Lupinus</taxon>
    </lineage>
</organism>
<dbReference type="InterPro" id="IPR013763">
    <property type="entry name" value="Cyclin-like_dom"/>
</dbReference>
<dbReference type="InterPro" id="IPR004367">
    <property type="entry name" value="Cyclin_C-dom"/>
</dbReference>
<evidence type="ECO:0000256" key="5">
    <source>
        <dbReference type="ARBA" id="ARBA00023306"/>
    </source>
</evidence>
<dbReference type="FunFam" id="1.10.472.10:FF:000040">
    <property type="entry name" value="D6-type cyclin"/>
    <property type="match status" value="1"/>
</dbReference>
<dbReference type="SMART" id="SM01332">
    <property type="entry name" value="Cyclin_C"/>
    <property type="match status" value="1"/>
</dbReference>
<dbReference type="InterPro" id="IPR039361">
    <property type="entry name" value="Cyclin"/>
</dbReference>
<gene>
    <name evidence="11" type="ORF">TanjilG_11760</name>
</gene>
<dbReference type="InterPro" id="IPR006671">
    <property type="entry name" value="Cyclin_N"/>
</dbReference>
<evidence type="ECO:0000256" key="7">
    <source>
        <dbReference type="RuleBase" id="RU000383"/>
    </source>
</evidence>
<dbReference type="Gene3D" id="1.10.472.10">
    <property type="entry name" value="Cyclin-like"/>
    <property type="match status" value="2"/>
</dbReference>
<dbReference type="PANTHER" id="PTHR10177">
    <property type="entry name" value="CYCLINS"/>
    <property type="match status" value="1"/>
</dbReference>
<keyword evidence="4 7" id="KW-0195">Cyclin</keyword>
<feature type="domain" description="Cyclin C-terminal" evidence="10">
    <location>
        <begin position="153"/>
        <end position="268"/>
    </location>
</feature>
<sequence>MEFDLENPFENFHDLPCDSVPSLFLIESDHIPSPNYFHTLKDSGFDISIRRDVISIISQMSCTFDPVLSYLAINYLDRHLANQGILQPKPWANKLLAISCFSLAAKMMKTEFSVTDVQALLNQGDSGLIFETQTIERMEAIVLGTLQWRMRSITPFSFIHFFINLFRLVDPALIQVLKDRASEIILKSQREIKVLEFKPSIIAASALLCASHEMFPYQYPSFLKAISDCSYVNKGSVQQCYNVIQDIAKEEYQSVFNVNSSSDTPINVLDEHFLSYESDKTNATNAAMMHEKDHKRRRITDYEMEKARVLTRAAQEEDQIKQITKKVKTKAKQKEDEETVVEADLETGKVVNQGQVVEGVSYRNKLFNVDEVDEGLQMEEDRSVQTATSYKAVKNHANFIVADPVPSGVLEIVALTTSQSMEIDFDQSAQVAIASSECHNGLEDNKISPYSQQVEKYNTQMNSLPENRNKRQGKFVTPEDASRSLNLDFIET</sequence>
<evidence type="ECO:0000256" key="3">
    <source>
        <dbReference type="ARBA" id="ARBA00022618"/>
    </source>
</evidence>
<dbReference type="AlphaFoldDB" id="A0A394DAL0"/>
<name>A0A394DAL0_LUPAN</name>
<evidence type="ECO:0000256" key="2">
    <source>
        <dbReference type="ARBA" id="ARBA00011177"/>
    </source>
</evidence>
<dbReference type="SMART" id="SM00385">
    <property type="entry name" value="CYCLIN"/>
    <property type="match status" value="1"/>
</dbReference>
<evidence type="ECO:0000256" key="1">
    <source>
        <dbReference type="ARBA" id="ARBA00009065"/>
    </source>
</evidence>
<evidence type="ECO:0000256" key="8">
    <source>
        <dbReference type="SAM" id="Coils"/>
    </source>
</evidence>
<feature type="coiled-coil region" evidence="8">
    <location>
        <begin position="299"/>
        <end position="333"/>
    </location>
</feature>
<evidence type="ECO:0000256" key="6">
    <source>
        <dbReference type="ARBA" id="ARBA00032263"/>
    </source>
</evidence>